<keyword evidence="4 7" id="KW-0812">Transmembrane</keyword>
<dbReference type="EMBL" id="JAAKZG010000001">
    <property type="protein sequence ID" value="NGN39907.1"/>
    <property type="molecule type" value="Genomic_DNA"/>
</dbReference>
<feature type="transmembrane region" description="Helical" evidence="7">
    <location>
        <begin position="133"/>
        <end position="156"/>
    </location>
</feature>
<keyword evidence="3" id="KW-1003">Cell membrane</keyword>
<dbReference type="Pfam" id="PF19300">
    <property type="entry name" value="BPD_transp_1_N"/>
    <property type="match status" value="1"/>
</dbReference>
<feature type="domain" description="ABC transmembrane type-1" evidence="8">
    <location>
        <begin position="94"/>
        <end position="307"/>
    </location>
</feature>
<feature type="transmembrane region" description="Helical" evidence="7">
    <location>
        <begin position="100"/>
        <end position="121"/>
    </location>
</feature>
<feature type="transmembrane region" description="Helical" evidence="7">
    <location>
        <begin position="186"/>
        <end position="207"/>
    </location>
</feature>
<dbReference type="Gene3D" id="1.10.3720.10">
    <property type="entry name" value="MetI-like"/>
    <property type="match status" value="1"/>
</dbReference>
<feature type="transmembrane region" description="Helical" evidence="7">
    <location>
        <begin position="246"/>
        <end position="270"/>
    </location>
</feature>
<evidence type="ECO:0000256" key="7">
    <source>
        <dbReference type="RuleBase" id="RU363032"/>
    </source>
</evidence>
<accession>A0A7C9V981</accession>
<evidence type="ECO:0000256" key="3">
    <source>
        <dbReference type="ARBA" id="ARBA00022475"/>
    </source>
</evidence>
<evidence type="ECO:0000256" key="2">
    <source>
        <dbReference type="ARBA" id="ARBA00022448"/>
    </source>
</evidence>
<dbReference type="GO" id="GO:0005886">
    <property type="term" value="C:plasma membrane"/>
    <property type="evidence" value="ECO:0007669"/>
    <property type="project" value="UniProtKB-SubCell"/>
</dbReference>
<comment type="similarity">
    <text evidence="7">Belongs to the binding-protein-dependent transport system permease family.</text>
</comment>
<evidence type="ECO:0000256" key="4">
    <source>
        <dbReference type="ARBA" id="ARBA00022692"/>
    </source>
</evidence>
<dbReference type="PROSITE" id="PS50928">
    <property type="entry name" value="ABC_TM1"/>
    <property type="match status" value="1"/>
</dbReference>
<dbReference type="PANTHER" id="PTHR43163:SF2">
    <property type="entry name" value="ABC TRANSPORTER PERMEASE PROTEIN"/>
    <property type="match status" value="1"/>
</dbReference>
<dbReference type="SUPFAM" id="SSF161098">
    <property type="entry name" value="MetI-like"/>
    <property type="match status" value="1"/>
</dbReference>
<dbReference type="Proteomes" id="UP000481252">
    <property type="component" value="Unassembled WGS sequence"/>
</dbReference>
<comment type="caution">
    <text evidence="9">The sequence shown here is derived from an EMBL/GenBank/DDBJ whole genome shotgun (WGS) entry which is preliminary data.</text>
</comment>
<feature type="transmembrane region" description="Helical" evidence="7">
    <location>
        <begin position="290"/>
        <end position="314"/>
    </location>
</feature>
<keyword evidence="2 7" id="KW-0813">Transport</keyword>
<dbReference type="GO" id="GO:0055085">
    <property type="term" value="P:transmembrane transport"/>
    <property type="evidence" value="ECO:0007669"/>
    <property type="project" value="InterPro"/>
</dbReference>
<dbReference type="AlphaFoldDB" id="A0A7C9V981"/>
<keyword evidence="10" id="KW-1185">Reference proteome</keyword>
<dbReference type="CDD" id="cd06261">
    <property type="entry name" value="TM_PBP2"/>
    <property type="match status" value="1"/>
</dbReference>
<sequence length="330" mass="36272">MLAIIVKRIGNAALVMLVVAFIAFMIFQFLGDPVQLMLNAQASQEERVALRLRLGLDQPVVMQFFSFVIRAVQGDFGISFRNQREVMSLIAERFPATFELVMVSTVLALAIGVPLGVFAAINPKNPAARIARMISMVGVSVPAFVIGIVLILVFSVQLGWLPAFGRGEVVQFGTWSTGLLTPSGRLALIMPATSLALFQISFIMRLVTAEMLEVLRTDYVKFARARGLPDRIVHFRHALRNCMMPVVTMTGMLIGDLIAFALVTETVFQWPGMGLLFVQAVMFIDIPVMAAYLMIVSVIFITLNTIVDFIYLAVDPRLRQTGTAGGANVR</sequence>
<evidence type="ECO:0000256" key="5">
    <source>
        <dbReference type="ARBA" id="ARBA00022989"/>
    </source>
</evidence>
<dbReference type="InterPro" id="IPR035906">
    <property type="entry name" value="MetI-like_sf"/>
</dbReference>
<keyword evidence="5 7" id="KW-1133">Transmembrane helix</keyword>
<dbReference type="InterPro" id="IPR045621">
    <property type="entry name" value="BPD_transp_1_N"/>
</dbReference>
<organism evidence="9 10">
    <name type="scientific">Mesorhizobium zhangyense</name>
    <dbReference type="NCBI Taxonomy" id="1776730"/>
    <lineage>
        <taxon>Bacteria</taxon>
        <taxon>Pseudomonadati</taxon>
        <taxon>Pseudomonadota</taxon>
        <taxon>Alphaproteobacteria</taxon>
        <taxon>Hyphomicrobiales</taxon>
        <taxon>Phyllobacteriaceae</taxon>
        <taxon>Mesorhizobium</taxon>
    </lineage>
</organism>
<dbReference type="Pfam" id="PF00528">
    <property type="entry name" value="BPD_transp_1"/>
    <property type="match status" value="1"/>
</dbReference>
<evidence type="ECO:0000256" key="6">
    <source>
        <dbReference type="ARBA" id="ARBA00023136"/>
    </source>
</evidence>
<dbReference type="PANTHER" id="PTHR43163">
    <property type="entry name" value="DIPEPTIDE TRANSPORT SYSTEM PERMEASE PROTEIN DPPB-RELATED"/>
    <property type="match status" value="1"/>
</dbReference>
<evidence type="ECO:0000313" key="9">
    <source>
        <dbReference type="EMBL" id="NGN39907.1"/>
    </source>
</evidence>
<comment type="subcellular location">
    <subcellularLocation>
        <location evidence="1 7">Cell membrane</location>
        <topology evidence="1 7">Multi-pass membrane protein</topology>
    </subcellularLocation>
</comment>
<feature type="transmembrane region" description="Helical" evidence="7">
    <location>
        <begin position="12"/>
        <end position="30"/>
    </location>
</feature>
<evidence type="ECO:0000256" key="1">
    <source>
        <dbReference type="ARBA" id="ARBA00004651"/>
    </source>
</evidence>
<proteinExistence type="inferred from homology"/>
<evidence type="ECO:0000313" key="10">
    <source>
        <dbReference type="Proteomes" id="UP000481252"/>
    </source>
</evidence>
<dbReference type="RefSeq" id="WP_165113834.1">
    <property type="nucleotide sequence ID" value="NZ_JAAKZG010000001.1"/>
</dbReference>
<name>A0A7C9V981_9HYPH</name>
<dbReference type="InterPro" id="IPR000515">
    <property type="entry name" value="MetI-like"/>
</dbReference>
<reference evidence="9 10" key="1">
    <citation type="submission" date="2020-02" db="EMBL/GenBank/DDBJ databases">
        <title>Genome sequence of the type strain CGMCC 1.15528 of Mesorhizobium zhangyense.</title>
        <authorList>
            <person name="Gao J."/>
            <person name="Sun J."/>
        </authorList>
    </citation>
    <scope>NUCLEOTIDE SEQUENCE [LARGE SCALE GENOMIC DNA]</scope>
    <source>
        <strain evidence="9 10">CGMCC 1.15528</strain>
    </source>
</reference>
<keyword evidence="6 7" id="KW-0472">Membrane</keyword>
<evidence type="ECO:0000259" key="8">
    <source>
        <dbReference type="PROSITE" id="PS50928"/>
    </source>
</evidence>
<gene>
    <name evidence="9" type="ORF">G6N74_02405</name>
</gene>
<protein>
    <submittedName>
        <fullName evidence="9">ABC transporter permease</fullName>
    </submittedName>
</protein>